<dbReference type="InterPro" id="IPR051941">
    <property type="entry name" value="BG_Antigen-Binding_Lectin"/>
</dbReference>
<dbReference type="Pfam" id="PF22633">
    <property type="entry name" value="F5_F8_type_C_2"/>
    <property type="match status" value="1"/>
</dbReference>
<organism evidence="1 2">
    <name type="scientific">Thalassiosira oceanica</name>
    <name type="common">Marine diatom</name>
    <dbReference type="NCBI Taxonomy" id="159749"/>
    <lineage>
        <taxon>Eukaryota</taxon>
        <taxon>Sar</taxon>
        <taxon>Stramenopiles</taxon>
        <taxon>Ochrophyta</taxon>
        <taxon>Bacillariophyta</taxon>
        <taxon>Coscinodiscophyceae</taxon>
        <taxon>Thalassiosirophycidae</taxon>
        <taxon>Thalassiosirales</taxon>
        <taxon>Thalassiosiraceae</taxon>
        <taxon>Thalassiosira</taxon>
    </lineage>
</organism>
<dbReference type="SUPFAM" id="SSF49785">
    <property type="entry name" value="Galactose-binding domain-like"/>
    <property type="match status" value="2"/>
</dbReference>
<keyword evidence="2" id="KW-1185">Reference proteome</keyword>
<dbReference type="Gene3D" id="2.60.120.260">
    <property type="entry name" value="Galactose-binding domain-like"/>
    <property type="match status" value="2"/>
</dbReference>
<evidence type="ECO:0000313" key="1">
    <source>
        <dbReference type="EMBL" id="EJK54995.1"/>
    </source>
</evidence>
<dbReference type="PANTHER" id="PTHR45713">
    <property type="entry name" value="FTP DOMAIN-CONTAINING PROTEIN"/>
    <property type="match status" value="1"/>
</dbReference>
<reference evidence="1 2" key="1">
    <citation type="journal article" date="2012" name="Genome Biol.">
        <title>Genome and low-iron response of an oceanic diatom adapted to chronic iron limitation.</title>
        <authorList>
            <person name="Lommer M."/>
            <person name="Specht M."/>
            <person name="Roy A.S."/>
            <person name="Kraemer L."/>
            <person name="Andreson R."/>
            <person name="Gutowska M.A."/>
            <person name="Wolf J."/>
            <person name="Bergner S.V."/>
            <person name="Schilhabel M.B."/>
            <person name="Klostermeier U.C."/>
            <person name="Beiko R.G."/>
            <person name="Rosenstiel P."/>
            <person name="Hippler M."/>
            <person name="Laroche J."/>
        </authorList>
    </citation>
    <scope>NUCLEOTIDE SEQUENCE [LARGE SCALE GENOMIC DNA]</scope>
    <source>
        <strain evidence="1 2">CCMP1005</strain>
    </source>
</reference>
<dbReference type="AlphaFoldDB" id="K0RPF2"/>
<dbReference type="InterPro" id="IPR035992">
    <property type="entry name" value="Ricin_B-like_lectins"/>
</dbReference>
<protein>
    <recommendedName>
        <fullName evidence="3">F5/8 type C domain-containing protein</fullName>
    </recommendedName>
</protein>
<dbReference type="SUPFAM" id="SSF50370">
    <property type="entry name" value="Ricin B-like lectins"/>
    <property type="match status" value="2"/>
</dbReference>
<feature type="non-terminal residue" evidence="1">
    <location>
        <position position="1"/>
    </location>
</feature>
<dbReference type="InterPro" id="IPR008979">
    <property type="entry name" value="Galactose-bd-like_sf"/>
</dbReference>
<dbReference type="PANTHER" id="PTHR45713:SF6">
    <property type="entry name" value="F5_8 TYPE C DOMAIN-CONTAINING PROTEIN"/>
    <property type="match status" value="1"/>
</dbReference>
<evidence type="ECO:0000313" key="2">
    <source>
        <dbReference type="Proteomes" id="UP000266841"/>
    </source>
</evidence>
<accession>K0RPF2</accession>
<dbReference type="EMBL" id="AGNL01034913">
    <property type="protein sequence ID" value="EJK54995.1"/>
    <property type="molecule type" value="Genomic_DNA"/>
</dbReference>
<evidence type="ECO:0008006" key="3">
    <source>
        <dbReference type="Google" id="ProtNLM"/>
    </source>
</evidence>
<proteinExistence type="predicted"/>
<name>K0RPF2_THAOC</name>
<gene>
    <name evidence="1" type="ORF">THAOC_25324</name>
</gene>
<dbReference type="OrthoDB" id="547680at2759"/>
<dbReference type="Proteomes" id="UP000266841">
    <property type="component" value="Unassembled WGS sequence"/>
</dbReference>
<sequence>IPLYASKVRVQHNGEGLINIMEVEVYSSGTNVALQGTVELSSTYSSPNYDLVASTAIDGLTSNGYKFAHSDDEYGAYLEIDLGQVYDIESVRIFNRPSNEDRLSDSTVTLRSPSDEVLHTYEIGDASSLSTIDISASDFASLTIRDCASFEDVVLSEDVKWSYINGNLMTRGLTQCLIVVEDSEGGTDLKVGDCPPTPSPSRSPSKLIALSVVLYTSDEFCWLTLKSCKKRCIIEATTPSVGPSASPTTASPSSSVSVFLHTVFYSFIRISRSELTCLVPAQPTTGSPTTSPTFMPTLSPEMASAGFGAGWSDIGLPGDAESSFQIKYTDPYKQVTLRNKCISYDMNGDLSIDQDCSGNEDQMYTYTAAKNLVVQGGDKSGWCMYADGEKPKLHSCGGPGTTWSNPGQPGSGLTFSIANADSHNTGSFGGKCVTYHDNGDDNHINLSIGQDCSSDSVPQFVYTSDKKLQAHSGDKPGWCVWADRGTYPKLSNCNDSNRLADMIWTYEGGQLRTRGGAKCLVTGDADTAKVFGVSKVRIQHNERGQINIMEVEVYSEGNNVALQSNGGTSELSSTYSSPNYDFVASTAIDGDASDFRAFAHSNFEDGAYLEIDLGQVYDVESVRIFNRPTHKGRLSDSTVTLRSPSNEVLYTYEIGDASSLSTIDISASDFFPRRRLTPESSARNMVALPRILRPGSVWSSVSDMF</sequence>
<comment type="caution">
    <text evidence="1">The sequence shown here is derived from an EMBL/GenBank/DDBJ whole genome shotgun (WGS) entry which is preliminary data.</text>
</comment>